<evidence type="ECO:0000313" key="2">
    <source>
        <dbReference type="Proteomes" id="UP000198963"/>
    </source>
</evidence>
<dbReference type="Proteomes" id="UP000198963">
    <property type="component" value="Chromosome I"/>
</dbReference>
<dbReference type="STRING" id="1249933.SAMN04489797_2971"/>
<name>A0A1H1WTY7_9FLAO</name>
<dbReference type="AlphaFoldDB" id="A0A1H1WTY7"/>
<organism evidence="1 2">
    <name type="scientific">Winogradskyella sediminis</name>
    <dbReference type="NCBI Taxonomy" id="1382466"/>
    <lineage>
        <taxon>Bacteria</taxon>
        <taxon>Pseudomonadati</taxon>
        <taxon>Bacteroidota</taxon>
        <taxon>Flavobacteriia</taxon>
        <taxon>Flavobacteriales</taxon>
        <taxon>Flavobacteriaceae</taxon>
        <taxon>Winogradskyella</taxon>
    </lineage>
</organism>
<protein>
    <recommendedName>
        <fullName evidence="3">Lipoprotein</fullName>
    </recommendedName>
</protein>
<keyword evidence="2" id="KW-1185">Reference proteome</keyword>
<dbReference type="EMBL" id="LT629774">
    <property type="protein sequence ID" value="SDS99786.1"/>
    <property type="molecule type" value="Genomic_DNA"/>
</dbReference>
<evidence type="ECO:0008006" key="3">
    <source>
        <dbReference type="Google" id="ProtNLM"/>
    </source>
</evidence>
<sequence>MKSINYILPFLCSFWILNACSRDDDVASCPQIESATMTINGEIMDFEIFGRGIDLDNDGSGHTLSLYLSSGYYSPQQNTYAVTLKLPYKETGTNIVEEFNYLRVENATSAEGDFVQSQLESHVTVNKNTCFSATFSGSATIGGNDVVITGGEINHVYTDPFD</sequence>
<dbReference type="RefSeq" id="WP_092447423.1">
    <property type="nucleotide sequence ID" value="NZ_LT629774.1"/>
</dbReference>
<reference evidence="1 2" key="1">
    <citation type="submission" date="2016-10" db="EMBL/GenBank/DDBJ databases">
        <authorList>
            <person name="Varghese N."/>
            <person name="Submissions S."/>
        </authorList>
    </citation>
    <scope>NUCLEOTIDE SEQUENCE [LARGE SCALE GENOMIC DNA]</scope>
    <source>
        <strain evidence="1 2">RHA_55</strain>
    </source>
</reference>
<gene>
    <name evidence="1" type="ORF">SAMN04489797_2971</name>
</gene>
<accession>A0A1H1WTY7</accession>
<proteinExistence type="predicted"/>
<evidence type="ECO:0000313" key="1">
    <source>
        <dbReference type="EMBL" id="SDS99786.1"/>
    </source>
</evidence>